<dbReference type="RefSeq" id="WP_184333439.1">
    <property type="nucleotide sequence ID" value="NZ_JACHHZ010000003.1"/>
</dbReference>
<dbReference type="EMBL" id="JACHHZ010000003">
    <property type="protein sequence ID" value="MBB6094297.1"/>
    <property type="molecule type" value="Genomic_DNA"/>
</dbReference>
<reference evidence="2 3" key="1">
    <citation type="submission" date="2020-08" db="EMBL/GenBank/DDBJ databases">
        <title>Genomic Encyclopedia of Type Strains, Phase IV (KMG-IV): sequencing the most valuable type-strain genomes for metagenomic binning, comparative biology and taxonomic classification.</title>
        <authorList>
            <person name="Goeker M."/>
        </authorList>
    </citation>
    <scope>NUCLEOTIDE SEQUENCE [LARGE SCALE GENOMIC DNA]</scope>
    <source>
        <strain evidence="2 3">DSM 26723</strain>
    </source>
</reference>
<dbReference type="Proteomes" id="UP000588068">
    <property type="component" value="Unassembled WGS sequence"/>
</dbReference>
<evidence type="ECO:0000256" key="1">
    <source>
        <dbReference type="SAM" id="SignalP"/>
    </source>
</evidence>
<keyword evidence="3" id="KW-1185">Reference proteome</keyword>
<organism evidence="2 3">
    <name type="scientific">Povalibacter uvarum</name>
    <dbReference type="NCBI Taxonomy" id="732238"/>
    <lineage>
        <taxon>Bacteria</taxon>
        <taxon>Pseudomonadati</taxon>
        <taxon>Pseudomonadota</taxon>
        <taxon>Gammaproteobacteria</taxon>
        <taxon>Steroidobacterales</taxon>
        <taxon>Steroidobacteraceae</taxon>
        <taxon>Povalibacter</taxon>
    </lineage>
</organism>
<sequence length="108" mass="11485">MSVFELARKPPQWLRVTLAALMLAFALNSIAHAAHTHEQGSATTALHSTACGYCVTFGAADAPPVHAHALPTPSCVQIGIVDRDAEFVSQRLVSVAQARAPPRFLKQA</sequence>
<feature type="chain" id="PRO_5032346155" description="DUF2946 domain-containing protein" evidence="1">
    <location>
        <begin position="34"/>
        <end position="108"/>
    </location>
</feature>
<proteinExistence type="predicted"/>
<comment type="caution">
    <text evidence="2">The sequence shown here is derived from an EMBL/GenBank/DDBJ whole genome shotgun (WGS) entry which is preliminary data.</text>
</comment>
<dbReference type="AlphaFoldDB" id="A0A841HMG6"/>
<evidence type="ECO:0008006" key="4">
    <source>
        <dbReference type="Google" id="ProtNLM"/>
    </source>
</evidence>
<gene>
    <name evidence="2" type="ORF">HNQ60_003178</name>
</gene>
<evidence type="ECO:0000313" key="2">
    <source>
        <dbReference type="EMBL" id="MBB6094297.1"/>
    </source>
</evidence>
<protein>
    <recommendedName>
        <fullName evidence="4">DUF2946 domain-containing protein</fullName>
    </recommendedName>
</protein>
<accession>A0A841HMG6</accession>
<keyword evidence="1" id="KW-0732">Signal</keyword>
<feature type="signal peptide" evidence="1">
    <location>
        <begin position="1"/>
        <end position="33"/>
    </location>
</feature>
<evidence type="ECO:0000313" key="3">
    <source>
        <dbReference type="Proteomes" id="UP000588068"/>
    </source>
</evidence>
<name>A0A841HMG6_9GAMM</name>